<reference evidence="3 4" key="1">
    <citation type="submission" date="2016-06" db="EMBL/GenBank/DDBJ databases">
        <title>Living apart together: crosstalk between the core and supernumerary genomes in a fungal plant pathogen.</title>
        <authorList>
            <person name="Vanheule A."/>
            <person name="Audenaert K."/>
            <person name="Warris S."/>
            <person name="Van De Geest H."/>
            <person name="Schijlen E."/>
            <person name="Hofte M."/>
            <person name="De Saeger S."/>
            <person name="Haesaert G."/>
            <person name="Waalwijk C."/>
            <person name="Van Der Lee T."/>
        </authorList>
    </citation>
    <scope>NUCLEOTIDE SEQUENCE [LARGE SCALE GENOMIC DNA]</scope>
    <source>
        <strain evidence="3 4">2516</strain>
    </source>
</reference>
<evidence type="ECO:0000313" key="3">
    <source>
        <dbReference type="EMBL" id="OBS26020.1"/>
    </source>
</evidence>
<dbReference type="EMBL" id="LYXU01000002">
    <property type="protein sequence ID" value="OBS26020.1"/>
    <property type="molecule type" value="Genomic_DNA"/>
</dbReference>
<dbReference type="AlphaFoldDB" id="A0A1B8AZV3"/>
<organism evidence="3 4">
    <name type="scientific">Fusarium poae</name>
    <dbReference type="NCBI Taxonomy" id="36050"/>
    <lineage>
        <taxon>Eukaryota</taxon>
        <taxon>Fungi</taxon>
        <taxon>Dikarya</taxon>
        <taxon>Ascomycota</taxon>
        <taxon>Pezizomycotina</taxon>
        <taxon>Sordariomycetes</taxon>
        <taxon>Hypocreomycetidae</taxon>
        <taxon>Hypocreales</taxon>
        <taxon>Nectriaceae</taxon>
        <taxon>Fusarium</taxon>
    </lineage>
</organism>
<evidence type="ECO:0000256" key="1">
    <source>
        <dbReference type="SAM" id="MobiDB-lite"/>
    </source>
</evidence>
<dbReference type="PROSITE" id="PS50878">
    <property type="entry name" value="RT_POL"/>
    <property type="match status" value="1"/>
</dbReference>
<dbReference type="InterPro" id="IPR000477">
    <property type="entry name" value="RT_dom"/>
</dbReference>
<dbReference type="OMA" id="IMEISHD"/>
<feature type="compositionally biased region" description="Polar residues" evidence="1">
    <location>
        <begin position="714"/>
        <end position="729"/>
    </location>
</feature>
<proteinExistence type="predicted"/>
<name>A0A1B8AZV3_FUSPO</name>
<feature type="domain" description="Reverse transcriptase" evidence="2">
    <location>
        <begin position="1"/>
        <end position="159"/>
    </location>
</feature>
<evidence type="ECO:0000259" key="2">
    <source>
        <dbReference type="PROSITE" id="PS50878"/>
    </source>
</evidence>
<comment type="caution">
    <text evidence="3">The sequence shown here is derived from an EMBL/GenBank/DDBJ whole genome shotgun (WGS) entry which is preliminary data.</text>
</comment>
<evidence type="ECO:0000313" key="4">
    <source>
        <dbReference type="Proteomes" id="UP000091967"/>
    </source>
</evidence>
<dbReference type="Proteomes" id="UP000091967">
    <property type="component" value="Unassembled WGS sequence"/>
</dbReference>
<protein>
    <recommendedName>
        <fullName evidence="2">Reverse transcriptase domain-containing protein</fullName>
    </recommendedName>
</protein>
<dbReference type="PANTHER" id="PTHR33481">
    <property type="entry name" value="REVERSE TRANSCRIPTASE"/>
    <property type="match status" value="1"/>
</dbReference>
<feature type="compositionally biased region" description="Low complexity" evidence="1">
    <location>
        <begin position="654"/>
        <end position="699"/>
    </location>
</feature>
<sequence length="729" mass="82311">MQRKNFPDSTIEFVRSFLSYRTALFKMPGLRSARFSLNTSIPQGSPLSPILFLIFSSVILEHLKIRPNNGNGVSTNAFAFVDDVYLIAVSDSYERNCRELERLHGDPALKGKQLDVKELEQELERKLGPELDQKLKEELLEEQKGELKRKLDDFRGSIMEISHDMDILFAPLKYHFMHFTKFGVKEDNLPKDKPAIAGFDKDPELSMTILGVEVSHNLSWERHIRKIVSKVRQRTGHLSLISGATYGPPLTAMRVLFLTKVRPVMTYACGAWFVRRGPYDAYIYRQITKGQMEKLEKAHTFSLRRISGAFGNTAGEILEKELFIPNIWSELHAQATVQRAKSLLADDQRWRRARVELRCPQSGPMWTRYVPLHNKGPRNPYIDLDLEACYLILSARFNLATRHRMNGSPGQDQQEWDDPNKRKKFLTKLARVHATQDCRLRWKEYVERRDTLRELPVGTAGKKRPLPAAFTEPWGCQSLGYYSDMSRAHSTILLHCRTECIGLKAHLNKIAVKDNCGTIKAPYCKCRRARETPFHVFFECERLHDARKHLANKVKRMSYPDLLTKYSKVAADWALQYFDIEQFDTARSRELSADFPPIEGVSPARRRNDDDTFQTPGPSDGAVTWSSPNVRSFGSDPRNQRPPATRHFSDNATAPASSPSASSPSASSPSASSPSASSPSASSPSASLPSASSPSAAPSTGRSNRYNLRRRQTPGVSPSSESTIADTPP</sequence>
<dbReference type="PANTHER" id="PTHR33481:SF1">
    <property type="entry name" value="ENDONUCLEASE_EXONUCLEASE_PHOSPHATASE DOMAIN-CONTAINING PROTEIN-RELATED"/>
    <property type="match status" value="1"/>
</dbReference>
<accession>A0A1B8AZV3</accession>
<gene>
    <name evidence="3" type="ORF">FPOA_06551</name>
</gene>
<dbReference type="STRING" id="36050.A0A1B8AZV3"/>
<keyword evidence="4" id="KW-1185">Reference proteome</keyword>
<feature type="region of interest" description="Disordered" evidence="1">
    <location>
        <begin position="594"/>
        <end position="729"/>
    </location>
</feature>